<dbReference type="Proteomes" id="UP001582793">
    <property type="component" value="Unassembled WGS sequence"/>
</dbReference>
<feature type="region of interest" description="Disordered" evidence="1">
    <location>
        <begin position="82"/>
        <end position="108"/>
    </location>
</feature>
<proteinExistence type="predicted"/>
<evidence type="ECO:0000313" key="2">
    <source>
        <dbReference type="EMBL" id="MFB6393576.1"/>
    </source>
</evidence>
<organism evidence="2 3">
    <name type="scientific">Polymorphospora lycopeni</name>
    <dbReference type="NCBI Taxonomy" id="3140240"/>
    <lineage>
        <taxon>Bacteria</taxon>
        <taxon>Bacillati</taxon>
        <taxon>Actinomycetota</taxon>
        <taxon>Actinomycetes</taxon>
        <taxon>Micromonosporales</taxon>
        <taxon>Micromonosporaceae</taxon>
        <taxon>Polymorphospora</taxon>
    </lineage>
</organism>
<gene>
    <name evidence="2" type="ORF">AAFH96_10715</name>
</gene>
<accession>A0ABV5CNK0</accession>
<sequence>MIDDFAKDYPLGQLRSTRRALVWKLDGLPEYDVRRPRTATTARRAGHADIPRERIDGRTGAMAEYEEQVDTTAREAHGAKIKRAAQEAASGSHHADLSDTRYAVGTAP</sequence>
<reference evidence="2 3" key="1">
    <citation type="submission" date="2024-04" db="EMBL/GenBank/DDBJ databases">
        <title>Polymorphospora sp. isolated from Baiyangdian Lake in Xiong'an New Area.</title>
        <authorList>
            <person name="Zhang X."/>
            <person name="Liu J."/>
        </authorList>
    </citation>
    <scope>NUCLEOTIDE SEQUENCE [LARGE SCALE GENOMIC DNA]</scope>
    <source>
        <strain evidence="2 3">2-325</strain>
    </source>
</reference>
<dbReference type="RefSeq" id="WP_375734003.1">
    <property type="nucleotide sequence ID" value="NZ_JBCGDC010000023.1"/>
</dbReference>
<keyword evidence="3" id="KW-1185">Reference proteome</keyword>
<protein>
    <submittedName>
        <fullName evidence="2">Uncharacterized protein</fullName>
    </submittedName>
</protein>
<name>A0ABV5CNK0_9ACTN</name>
<comment type="caution">
    <text evidence="2">The sequence shown here is derived from an EMBL/GenBank/DDBJ whole genome shotgun (WGS) entry which is preliminary data.</text>
</comment>
<dbReference type="EMBL" id="JBCGDC010000023">
    <property type="protein sequence ID" value="MFB6393576.1"/>
    <property type="molecule type" value="Genomic_DNA"/>
</dbReference>
<evidence type="ECO:0000313" key="3">
    <source>
        <dbReference type="Proteomes" id="UP001582793"/>
    </source>
</evidence>
<evidence type="ECO:0000256" key="1">
    <source>
        <dbReference type="SAM" id="MobiDB-lite"/>
    </source>
</evidence>